<dbReference type="STRING" id="290315.Clim_1353"/>
<proteinExistence type="predicted"/>
<dbReference type="Proteomes" id="UP000008841">
    <property type="component" value="Chromosome"/>
</dbReference>
<sequence length="864" mass="100313">MNKLLKPYTIIPSELYVKRDADRQLLNIINDMGRPGYVLVSRQMGKTNLLLNAKREAETSDDIFIYIDLSNPFPTAKDCFENIIDAILEIYGDSLHGLTIEIKEARKNIIDIPPHKQHENELRKIIKSISGKLVIILDEIDALTKTTYSDRIFSQIRSVYFARVNFPELKRLTYILSGVIEPSEIIKDSKISPFNIGQKIFLNDFEYDEFIDFIAKAQLSLSDELLKYIYSLTHGNPRITWDVCAEIENCAETEITIEIIDYIINKLYLISYDRPPVDNIRELIKADSELRDAIVEIEYKKGEAISDRVKSKLYLAGIINYTNGNINIKNEIIKKAINLEWINSINEEQKGLAKIALEHFENEEFAQCLNSFKRFLQDNKFQKSDSSIYYYYMGYSAYRISLTDEALKYLNNTSFDEEDETRLYYLTHNLKGLLYFYNGDLDESLQNFKIVLSRGKKDEIYARALVNFGSISLKSDKAIHIDEAKKIFIEIINEKSIDASQLDKELLDEIKSISFYNLAQISKDNDTIEKTLEYYKKAIDVAPIKVKTKIILGYLSVVDNEVKKKEVLIELVKLIKNPEIKLGEFDPDKPMNFDYEQFKEVVIYIKSINDKELYDQVKDIIRNHGSKCFAENLYEISIYCINNSLPLNAANEIWAEIYKNKDNLDYAVSKDIIFKTVKMLCFITNKKDDEDVLAEYMEMFKNERLERVDTIDIINFANYIHILIKKKNIKAALDYINLINSYKKKTAEESLISYLIIHNIELNIHLSLYNLNQSKEIAEIIMRMANDSKVCKYSNILGEDGLTIIKSNAESVLKQKNNILFPIRSERKIGRNDKVKVRFKTGEIKEGKYKKYINDIESGKCVVI</sequence>
<dbReference type="OrthoDB" id="6395529at2"/>
<reference evidence="2 3" key="1">
    <citation type="submission" date="2008-05" db="EMBL/GenBank/DDBJ databases">
        <title>Complete sequence of Chlorobium limicola DSM 245.</title>
        <authorList>
            <consortium name="US DOE Joint Genome Institute"/>
            <person name="Lucas S."/>
            <person name="Copeland A."/>
            <person name="Lapidus A."/>
            <person name="Glavina del Rio T."/>
            <person name="Dalin E."/>
            <person name="Tice H."/>
            <person name="Bruce D."/>
            <person name="Goodwin L."/>
            <person name="Pitluck S."/>
            <person name="Schmutz J."/>
            <person name="Larimer F."/>
            <person name="Land M."/>
            <person name="Hauser L."/>
            <person name="Kyrpides N."/>
            <person name="Ovchinnikova G."/>
            <person name="Zhao F."/>
            <person name="Li T."/>
            <person name="Liu Z."/>
            <person name="Overmann J."/>
            <person name="Bryant D.A."/>
            <person name="Richardson P."/>
        </authorList>
    </citation>
    <scope>NUCLEOTIDE SEQUENCE [LARGE SCALE GENOMIC DNA]</scope>
    <source>
        <strain evidence="3">DSM 245 / NBRC 103803 / 6330</strain>
    </source>
</reference>
<evidence type="ECO:0000313" key="2">
    <source>
        <dbReference type="EMBL" id="ACD90414.1"/>
    </source>
</evidence>
<name>B3ECY9_CHLL2</name>
<dbReference type="PROSITE" id="PS50005">
    <property type="entry name" value="TPR"/>
    <property type="match status" value="1"/>
</dbReference>
<organism evidence="2 3">
    <name type="scientific">Chlorobium limicola (strain DSM 245 / NBRC 103803 / 6330)</name>
    <dbReference type="NCBI Taxonomy" id="290315"/>
    <lineage>
        <taxon>Bacteria</taxon>
        <taxon>Pseudomonadati</taxon>
        <taxon>Chlorobiota</taxon>
        <taxon>Chlorobiia</taxon>
        <taxon>Chlorobiales</taxon>
        <taxon>Chlorobiaceae</taxon>
        <taxon>Chlorobium/Pelodictyon group</taxon>
        <taxon>Chlorobium</taxon>
    </lineage>
</organism>
<dbReference type="EMBL" id="CP001097">
    <property type="protein sequence ID" value="ACD90414.1"/>
    <property type="molecule type" value="Genomic_DNA"/>
</dbReference>
<dbReference type="SUPFAM" id="SSF52540">
    <property type="entry name" value="P-loop containing nucleoside triphosphate hydrolases"/>
    <property type="match status" value="1"/>
</dbReference>
<keyword evidence="1" id="KW-0802">TPR repeat</keyword>
<dbReference type="KEGG" id="cli:Clim_1353"/>
<dbReference type="RefSeq" id="WP_012466291.1">
    <property type="nucleotide sequence ID" value="NC_010803.1"/>
</dbReference>
<gene>
    <name evidence="2" type="ordered locus">Clim_1353</name>
</gene>
<evidence type="ECO:0000256" key="1">
    <source>
        <dbReference type="PROSITE-ProRule" id="PRU00339"/>
    </source>
</evidence>
<dbReference type="InterPro" id="IPR011990">
    <property type="entry name" value="TPR-like_helical_dom_sf"/>
</dbReference>
<dbReference type="HOGENOM" id="CLU_329795_0_0_10"/>
<dbReference type="InterPro" id="IPR027417">
    <property type="entry name" value="P-loop_NTPase"/>
</dbReference>
<dbReference type="AlphaFoldDB" id="B3ECY9"/>
<dbReference type="SMART" id="SM00028">
    <property type="entry name" value="TPR"/>
    <property type="match status" value="2"/>
</dbReference>
<dbReference type="InterPro" id="IPR019734">
    <property type="entry name" value="TPR_rpt"/>
</dbReference>
<dbReference type="Pfam" id="PF14516">
    <property type="entry name" value="AAA_35"/>
    <property type="match status" value="1"/>
</dbReference>
<feature type="repeat" description="TPR" evidence="1">
    <location>
        <begin position="512"/>
        <end position="545"/>
    </location>
</feature>
<dbReference type="Gene3D" id="3.40.50.300">
    <property type="entry name" value="P-loop containing nucleotide triphosphate hydrolases"/>
    <property type="match status" value="1"/>
</dbReference>
<protein>
    <submittedName>
        <fullName evidence="2">TPR repeat-containing protein</fullName>
    </submittedName>
</protein>
<accession>B3ECY9</accession>
<dbReference type="eggNOG" id="COG1672">
    <property type="taxonomic scope" value="Bacteria"/>
</dbReference>
<dbReference type="SUPFAM" id="SSF48452">
    <property type="entry name" value="TPR-like"/>
    <property type="match status" value="2"/>
</dbReference>
<evidence type="ECO:0000313" key="3">
    <source>
        <dbReference type="Proteomes" id="UP000008841"/>
    </source>
</evidence>
<dbReference type="Gene3D" id="1.25.40.10">
    <property type="entry name" value="Tetratricopeptide repeat domain"/>
    <property type="match status" value="1"/>
</dbReference>